<dbReference type="PANTHER" id="PTHR13141:SF4">
    <property type="entry name" value="TRANSMEMBRANE PROTEIN 242"/>
    <property type="match status" value="1"/>
</dbReference>
<reference evidence="12" key="1">
    <citation type="submission" date="2025-08" db="UniProtKB">
        <authorList>
            <consortium name="RefSeq"/>
        </authorList>
    </citation>
    <scope>IDENTIFICATION</scope>
</reference>
<evidence type="ECO:0000256" key="10">
    <source>
        <dbReference type="SAM" id="Phobius"/>
    </source>
</evidence>
<evidence type="ECO:0000256" key="8">
    <source>
        <dbReference type="ARBA" id="ARBA00023136"/>
    </source>
</evidence>
<keyword evidence="6 10" id="KW-1133">Transmembrane helix</keyword>
<keyword evidence="4 10" id="KW-0812">Transmembrane</keyword>
<keyword evidence="5" id="KW-0999">Mitochondrion inner membrane</keyword>
<evidence type="ECO:0000256" key="6">
    <source>
        <dbReference type="ARBA" id="ARBA00022989"/>
    </source>
</evidence>
<evidence type="ECO:0000313" key="11">
    <source>
        <dbReference type="Proteomes" id="UP000694888"/>
    </source>
</evidence>
<comment type="function">
    <text evidence="9">Scaffold protein that participates in the c-ring assembly of mitochondrial ATP synthase (F(1)F(0) ATP synthase or complex V) by facilitating the membrane insertion and oligomer formation of the subunit c/ATP5MC3. Participates in the incorporation of the c-ring into vestigial complexes. Additionally influences the incorporation of subunits MT-ATP6, MT-ATP8, ATP5MJ, and ATP5MK in the ATP synthase.</text>
</comment>
<keyword evidence="8 10" id="KW-0472">Membrane</keyword>
<dbReference type="RefSeq" id="XP_005099543.1">
    <property type="nucleotide sequence ID" value="XM_005099486.3"/>
</dbReference>
<gene>
    <name evidence="12" type="primary">LOC101863439</name>
</gene>
<organism evidence="11 12">
    <name type="scientific">Aplysia californica</name>
    <name type="common">California sea hare</name>
    <dbReference type="NCBI Taxonomy" id="6500"/>
    <lineage>
        <taxon>Eukaryota</taxon>
        <taxon>Metazoa</taxon>
        <taxon>Spiralia</taxon>
        <taxon>Lophotrochozoa</taxon>
        <taxon>Mollusca</taxon>
        <taxon>Gastropoda</taxon>
        <taxon>Heterobranchia</taxon>
        <taxon>Euthyneura</taxon>
        <taxon>Tectipleura</taxon>
        <taxon>Aplysiida</taxon>
        <taxon>Aplysioidea</taxon>
        <taxon>Aplysiidae</taxon>
        <taxon>Aplysia</taxon>
    </lineage>
</organism>
<evidence type="ECO:0000256" key="7">
    <source>
        <dbReference type="ARBA" id="ARBA00023128"/>
    </source>
</evidence>
<evidence type="ECO:0000256" key="4">
    <source>
        <dbReference type="ARBA" id="ARBA00022692"/>
    </source>
</evidence>
<dbReference type="PANTHER" id="PTHR13141">
    <property type="entry name" value="TRANSMEMBRANE PROTEIN 242"/>
    <property type="match status" value="1"/>
</dbReference>
<feature type="transmembrane region" description="Helical" evidence="10">
    <location>
        <begin position="34"/>
        <end position="55"/>
    </location>
</feature>
<evidence type="ECO:0000256" key="5">
    <source>
        <dbReference type="ARBA" id="ARBA00022792"/>
    </source>
</evidence>
<dbReference type="Proteomes" id="UP000694888">
    <property type="component" value="Unplaced"/>
</dbReference>
<sequence>MSSVSHENQVQDGDDRNTTTNAGFDKYYRLKAGVFLASVTGMSILGGFGMTLAMAKKQDPQMFTKGFAGSREIPESGVSLATRALARGSLYSVAGVGIFCYAVWKLLGVHSMVEFRQKVGTILPTIPKKDNPGRGDFMTIRDLFNYIIEEDEKEKREKKAKEIS</sequence>
<evidence type="ECO:0000256" key="9">
    <source>
        <dbReference type="ARBA" id="ARBA00045905"/>
    </source>
</evidence>
<evidence type="ECO:0000256" key="1">
    <source>
        <dbReference type="ARBA" id="ARBA00004448"/>
    </source>
</evidence>
<accession>A0ABM0JR34</accession>
<proteinExistence type="inferred from homology"/>
<feature type="transmembrane region" description="Helical" evidence="10">
    <location>
        <begin position="89"/>
        <end position="107"/>
    </location>
</feature>
<keyword evidence="11" id="KW-1185">Reference proteome</keyword>
<protein>
    <recommendedName>
        <fullName evidence="3">Transmembrane protein 242</fullName>
    </recommendedName>
</protein>
<evidence type="ECO:0000313" key="12">
    <source>
        <dbReference type="RefSeq" id="XP_005099543.1"/>
    </source>
</evidence>
<keyword evidence="7" id="KW-0496">Mitochondrion</keyword>
<name>A0ABM0JR34_APLCA</name>
<dbReference type="InterPro" id="IPR009792">
    <property type="entry name" value="TMEM242"/>
</dbReference>
<evidence type="ECO:0000256" key="3">
    <source>
        <dbReference type="ARBA" id="ARBA00013934"/>
    </source>
</evidence>
<dbReference type="GeneID" id="101863439"/>
<evidence type="ECO:0000256" key="2">
    <source>
        <dbReference type="ARBA" id="ARBA00007570"/>
    </source>
</evidence>
<comment type="similarity">
    <text evidence="2">Belongs to the TMEM242 family.</text>
</comment>
<comment type="subcellular location">
    <subcellularLocation>
        <location evidence="1">Mitochondrion inner membrane</location>
        <topology evidence="1">Multi-pass membrane protein</topology>
    </subcellularLocation>
</comment>
<dbReference type="Pfam" id="PF07096">
    <property type="entry name" value="DUF1358"/>
    <property type="match status" value="1"/>
</dbReference>